<sequence>MAGALAALPLASAGAAAAYRIGQGLAGAASEAASGAQSGFAAMLSRAAGGMIEAQNQADAASSNALQGRGSVTDVVVAVSRAELALQTATTLRDRVVSAYQDVMRMPI</sequence>
<keyword evidence="7" id="KW-1185">Reference proteome</keyword>
<dbReference type="GO" id="GO:0005198">
    <property type="term" value="F:structural molecule activity"/>
    <property type="evidence" value="ECO:0007669"/>
    <property type="project" value="InterPro"/>
</dbReference>
<dbReference type="AlphaFoldDB" id="A0A437LVX6"/>
<dbReference type="RefSeq" id="WP_127790388.1">
    <property type="nucleotide sequence ID" value="NZ_SACL01000019.1"/>
</dbReference>
<evidence type="ECO:0000256" key="2">
    <source>
        <dbReference type="ARBA" id="ARBA00009272"/>
    </source>
</evidence>
<evidence type="ECO:0000313" key="6">
    <source>
        <dbReference type="EMBL" id="RVT89549.1"/>
    </source>
</evidence>
<evidence type="ECO:0000256" key="5">
    <source>
        <dbReference type="SAM" id="SignalP"/>
    </source>
</evidence>
<evidence type="ECO:0000313" key="7">
    <source>
        <dbReference type="Proteomes" id="UP000282957"/>
    </source>
</evidence>
<dbReference type="InterPro" id="IPR001624">
    <property type="entry name" value="FliE"/>
</dbReference>
<dbReference type="PRINTS" id="PR01006">
    <property type="entry name" value="FLGHOOKFLIE"/>
</dbReference>
<dbReference type="HAMAP" id="MF_00724">
    <property type="entry name" value="FliE"/>
    <property type="match status" value="1"/>
</dbReference>
<name>A0A437LVX6_9PROT</name>
<organism evidence="6 7">
    <name type="scientific">Rhodovarius crocodyli</name>
    <dbReference type="NCBI Taxonomy" id="1979269"/>
    <lineage>
        <taxon>Bacteria</taxon>
        <taxon>Pseudomonadati</taxon>
        <taxon>Pseudomonadota</taxon>
        <taxon>Alphaproteobacteria</taxon>
        <taxon>Acetobacterales</taxon>
        <taxon>Roseomonadaceae</taxon>
        <taxon>Rhodovarius</taxon>
    </lineage>
</organism>
<dbReference type="GO" id="GO:0071973">
    <property type="term" value="P:bacterial-type flagellum-dependent cell motility"/>
    <property type="evidence" value="ECO:0007669"/>
    <property type="project" value="InterPro"/>
</dbReference>
<feature type="signal peptide" evidence="5">
    <location>
        <begin position="1"/>
        <end position="17"/>
    </location>
</feature>
<reference evidence="6 7" key="1">
    <citation type="submission" date="2019-01" db="EMBL/GenBank/DDBJ databases">
        <authorList>
            <person name="Chen W.-M."/>
        </authorList>
    </citation>
    <scope>NUCLEOTIDE SEQUENCE [LARGE SCALE GENOMIC DNA]</scope>
    <source>
        <strain evidence="6 7">CCP-6</strain>
    </source>
</reference>
<dbReference type="OrthoDB" id="8481852at2"/>
<proteinExistence type="inferred from homology"/>
<evidence type="ECO:0000256" key="4">
    <source>
        <dbReference type="HAMAP-Rule" id="MF_00724"/>
    </source>
</evidence>
<dbReference type="PANTHER" id="PTHR34653:SF1">
    <property type="entry name" value="FLAGELLAR HOOK-BASAL BODY COMPLEX PROTEIN FLIE"/>
    <property type="match status" value="1"/>
</dbReference>
<comment type="caution">
    <text evidence="6">The sequence shown here is derived from an EMBL/GenBank/DDBJ whole genome shotgun (WGS) entry which is preliminary data.</text>
</comment>
<dbReference type="PANTHER" id="PTHR34653">
    <property type="match status" value="1"/>
</dbReference>
<evidence type="ECO:0000256" key="1">
    <source>
        <dbReference type="ARBA" id="ARBA00004117"/>
    </source>
</evidence>
<accession>A0A437LVX6</accession>
<keyword evidence="6" id="KW-0966">Cell projection</keyword>
<gene>
    <name evidence="4" type="primary">fliE</name>
    <name evidence="6" type="ORF">EOD42_25260</name>
</gene>
<dbReference type="GO" id="GO:0003774">
    <property type="term" value="F:cytoskeletal motor activity"/>
    <property type="evidence" value="ECO:0007669"/>
    <property type="project" value="InterPro"/>
</dbReference>
<keyword evidence="6" id="KW-0969">Cilium</keyword>
<keyword evidence="3 4" id="KW-0975">Bacterial flagellum</keyword>
<dbReference type="Proteomes" id="UP000282957">
    <property type="component" value="Unassembled WGS sequence"/>
</dbReference>
<dbReference type="Pfam" id="PF02049">
    <property type="entry name" value="FliE"/>
    <property type="match status" value="1"/>
</dbReference>
<feature type="chain" id="PRO_5019170818" description="Flagellar hook-basal body complex protein FliE" evidence="5">
    <location>
        <begin position="18"/>
        <end position="108"/>
    </location>
</feature>
<dbReference type="EMBL" id="SACL01000019">
    <property type="protein sequence ID" value="RVT89549.1"/>
    <property type="molecule type" value="Genomic_DNA"/>
</dbReference>
<protein>
    <recommendedName>
        <fullName evidence="4">Flagellar hook-basal body complex protein FliE</fullName>
    </recommendedName>
</protein>
<dbReference type="GO" id="GO:0009425">
    <property type="term" value="C:bacterial-type flagellum basal body"/>
    <property type="evidence" value="ECO:0007669"/>
    <property type="project" value="UniProtKB-SubCell"/>
</dbReference>
<evidence type="ECO:0000256" key="3">
    <source>
        <dbReference type="ARBA" id="ARBA00023143"/>
    </source>
</evidence>
<keyword evidence="6" id="KW-0282">Flagellum</keyword>
<comment type="similarity">
    <text evidence="2 4">Belongs to the FliE family.</text>
</comment>
<keyword evidence="5" id="KW-0732">Signal</keyword>
<comment type="subcellular location">
    <subcellularLocation>
        <location evidence="1 4">Bacterial flagellum basal body</location>
    </subcellularLocation>
</comment>